<keyword evidence="3" id="KW-0472">Membrane</keyword>
<feature type="transmembrane region" description="Helical" evidence="3">
    <location>
        <begin position="392"/>
        <end position="414"/>
    </location>
</feature>
<dbReference type="Pfam" id="PF12833">
    <property type="entry name" value="HTH_18"/>
    <property type="match status" value="1"/>
</dbReference>
<keyword evidence="3" id="KW-0812">Transmembrane</keyword>
<name>A0A9D2CLB6_9BACE</name>
<keyword evidence="4" id="KW-0732">Signal</keyword>
<dbReference type="AlphaFoldDB" id="A0A9D2CLB6"/>
<evidence type="ECO:0000259" key="5">
    <source>
        <dbReference type="PROSITE" id="PS01124"/>
    </source>
</evidence>
<feature type="domain" description="HTH araC/xylS-type" evidence="5">
    <location>
        <begin position="499"/>
        <end position="599"/>
    </location>
</feature>
<dbReference type="EMBL" id="DXCV01000061">
    <property type="protein sequence ID" value="HIY88883.1"/>
    <property type="molecule type" value="Genomic_DNA"/>
</dbReference>
<proteinExistence type="predicted"/>
<dbReference type="InterPro" id="IPR018060">
    <property type="entry name" value="HTH_AraC"/>
</dbReference>
<dbReference type="GO" id="GO:0043565">
    <property type="term" value="F:sequence-specific DNA binding"/>
    <property type="evidence" value="ECO:0007669"/>
    <property type="project" value="InterPro"/>
</dbReference>
<dbReference type="Gene3D" id="1.10.10.60">
    <property type="entry name" value="Homeodomain-like"/>
    <property type="match status" value="1"/>
</dbReference>
<dbReference type="PANTHER" id="PTHR43280">
    <property type="entry name" value="ARAC-FAMILY TRANSCRIPTIONAL REGULATOR"/>
    <property type="match status" value="1"/>
</dbReference>
<evidence type="ECO:0000256" key="4">
    <source>
        <dbReference type="SAM" id="SignalP"/>
    </source>
</evidence>
<organism evidence="6 7">
    <name type="scientific">Candidatus Bacteroides pullicola</name>
    <dbReference type="NCBI Taxonomy" id="2838475"/>
    <lineage>
        <taxon>Bacteria</taxon>
        <taxon>Pseudomonadati</taxon>
        <taxon>Bacteroidota</taxon>
        <taxon>Bacteroidia</taxon>
        <taxon>Bacteroidales</taxon>
        <taxon>Bacteroidaceae</taxon>
        <taxon>Bacteroides</taxon>
    </lineage>
</organism>
<evidence type="ECO:0000256" key="3">
    <source>
        <dbReference type="SAM" id="Phobius"/>
    </source>
</evidence>
<dbReference type="PROSITE" id="PS51257">
    <property type="entry name" value="PROKAR_LIPOPROTEIN"/>
    <property type="match status" value="1"/>
</dbReference>
<feature type="chain" id="PRO_5038382837" evidence="4">
    <location>
        <begin position="20"/>
        <end position="612"/>
    </location>
</feature>
<dbReference type="PROSITE" id="PS01124">
    <property type="entry name" value="HTH_ARAC_FAMILY_2"/>
    <property type="match status" value="1"/>
</dbReference>
<protein>
    <submittedName>
        <fullName evidence="6">Helix-turn-helix domain-containing protein</fullName>
    </submittedName>
</protein>
<reference evidence="6" key="2">
    <citation type="submission" date="2021-04" db="EMBL/GenBank/DDBJ databases">
        <authorList>
            <person name="Gilroy R."/>
        </authorList>
    </citation>
    <scope>NUCLEOTIDE SEQUENCE</scope>
    <source>
        <strain evidence="6">Gambia2-208</strain>
    </source>
</reference>
<feature type="region of interest" description="Disordered" evidence="2">
    <location>
        <begin position="463"/>
        <end position="487"/>
    </location>
</feature>
<feature type="compositionally biased region" description="Basic and acidic residues" evidence="2">
    <location>
        <begin position="463"/>
        <end position="481"/>
    </location>
</feature>
<evidence type="ECO:0000256" key="1">
    <source>
        <dbReference type="ARBA" id="ARBA00023125"/>
    </source>
</evidence>
<comment type="caution">
    <text evidence="6">The sequence shown here is derived from an EMBL/GenBank/DDBJ whole genome shotgun (WGS) entry which is preliminary data.</text>
</comment>
<feature type="signal peptide" evidence="4">
    <location>
        <begin position="1"/>
        <end position="19"/>
    </location>
</feature>
<dbReference type="PANTHER" id="PTHR43280:SF34">
    <property type="entry name" value="ARAC-FAMILY TRANSCRIPTIONAL REGULATOR"/>
    <property type="match status" value="1"/>
</dbReference>
<keyword evidence="3" id="KW-1133">Transmembrane helix</keyword>
<sequence>MLRICIHHIILCAAVFLLAACHAGRSGPDADGRDSVYTTGYIEKISFEEPQKALALLDTAEERRLFTPFETNLLRCLVNHNGLSRYRAALFYGRKAYADPEARKHPDKLLSLLSYMAEDSHTNGDYGASVRYCAEGLELAREQDSKTYEADFHVTWAKNLMIMAQHGEAFRHFDLGIGLLEEEASKDASYHAWDELFYSLGLKLSSLYEVDRDEEAYAMAPRMEEALKGLEASKDAPDGLAELRRAELLAVLCPVAYATGRKTEGDRLYRQLEANPVASTPDGEYIRIPGLVAAGRFDEALRYVHREKKLLQANTDTVNWDYINPHLQAELEAWQGKGDVREVARVQAAMLALTDTLRHRERCDDALQWTEIYESEEKDARIKEEQQNADRWMVIALAVTVVMLVGGSLGYVIVRKNRGISRRSLALVAQVKRQLADRRELDGKMAENLALRDRLEQLAKELEQERAKTAPKADRPKKSVAPEDGGGKLTDMDSVLFERMVCEIKNRELFRDPNFSRVEMLKIVPVPQNKFADMFIRFAGMSFYNYVQNLRLDYASELLIYHPDWSIDAVIQESGMSRSTFYSSWKAKFGVKPEEFRKNGQKTGEDGGLVTD</sequence>
<evidence type="ECO:0000256" key="2">
    <source>
        <dbReference type="SAM" id="MobiDB-lite"/>
    </source>
</evidence>
<dbReference type="Proteomes" id="UP000886851">
    <property type="component" value="Unassembled WGS sequence"/>
</dbReference>
<dbReference type="SMART" id="SM00342">
    <property type="entry name" value="HTH_ARAC"/>
    <property type="match status" value="1"/>
</dbReference>
<reference evidence="6" key="1">
    <citation type="journal article" date="2021" name="PeerJ">
        <title>Extensive microbial diversity within the chicken gut microbiome revealed by metagenomics and culture.</title>
        <authorList>
            <person name="Gilroy R."/>
            <person name="Ravi A."/>
            <person name="Getino M."/>
            <person name="Pursley I."/>
            <person name="Horton D.L."/>
            <person name="Alikhan N.F."/>
            <person name="Baker D."/>
            <person name="Gharbi K."/>
            <person name="Hall N."/>
            <person name="Watson M."/>
            <person name="Adriaenssens E.M."/>
            <person name="Foster-Nyarko E."/>
            <person name="Jarju S."/>
            <person name="Secka A."/>
            <person name="Antonio M."/>
            <person name="Oren A."/>
            <person name="Chaudhuri R.R."/>
            <person name="La Ragione R."/>
            <person name="Hildebrand F."/>
            <person name="Pallen M.J."/>
        </authorList>
    </citation>
    <scope>NUCLEOTIDE SEQUENCE</scope>
    <source>
        <strain evidence="6">Gambia2-208</strain>
    </source>
</reference>
<gene>
    <name evidence="6" type="ORF">H9824_09295</name>
</gene>
<keyword evidence="1" id="KW-0238">DNA-binding</keyword>
<dbReference type="GO" id="GO:0003700">
    <property type="term" value="F:DNA-binding transcription factor activity"/>
    <property type="evidence" value="ECO:0007669"/>
    <property type="project" value="InterPro"/>
</dbReference>
<evidence type="ECO:0000313" key="6">
    <source>
        <dbReference type="EMBL" id="HIY88883.1"/>
    </source>
</evidence>
<evidence type="ECO:0000313" key="7">
    <source>
        <dbReference type="Proteomes" id="UP000886851"/>
    </source>
</evidence>
<accession>A0A9D2CLB6</accession>